<dbReference type="EMBL" id="BPLR01006686">
    <property type="protein sequence ID" value="GIY11720.1"/>
    <property type="molecule type" value="Genomic_DNA"/>
</dbReference>
<evidence type="ECO:0000313" key="2">
    <source>
        <dbReference type="Proteomes" id="UP001054945"/>
    </source>
</evidence>
<protein>
    <submittedName>
        <fullName evidence="1">Uncharacterized protein</fullName>
    </submittedName>
</protein>
<proteinExistence type="predicted"/>
<comment type="caution">
    <text evidence="1">The sequence shown here is derived from an EMBL/GenBank/DDBJ whole genome shotgun (WGS) entry which is preliminary data.</text>
</comment>
<accession>A0AAV4QUD8</accession>
<name>A0AAV4QUD8_CAEEX</name>
<reference evidence="1 2" key="1">
    <citation type="submission" date="2021-06" db="EMBL/GenBank/DDBJ databases">
        <title>Caerostris extrusa draft genome.</title>
        <authorList>
            <person name="Kono N."/>
            <person name="Arakawa K."/>
        </authorList>
    </citation>
    <scope>NUCLEOTIDE SEQUENCE [LARGE SCALE GENOMIC DNA]</scope>
</reference>
<dbReference type="AlphaFoldDB" id="A0AAV4QUD8"/>
<gene>
    <name evidence="1" type="ORF">CEXT_8821</name>
</gene>
<keyword evidence="2" id="KW-1185">Reference proteome</keyword>
<sequence length="139" mass="16008">MAIRLLEVYYCVIHLRGSMIIQAERQLHQSLKAVNREKGKKLRFPVEKSSDEYEPVSSDWRSRCHVASHSSPVTCIAELSLKTIVPFYVRTAVKIETDIGYQMGERVQVLRGKYDSSPSPLFLRGRWTGRDIGLDSYYL</sequence>
<organism evidence="1 2">
    <name type="scientific">Caerostris extrusa</name>
    <name type="common">Bark spider</name>
    <name type="synonym">Caerostris bankana</name>
    <dbReference type="NCBI Taxonomy" id="172846"/>
    <lineage>
        <taxon>Eukaryota</taxon>
        <taxon>Metazoa</taxon>
        <taxon>Ecdysozoa</taxon>
        <taxon>Arthropoda</taxon>
        <taxon>Chelicerata</taxon>
        <taxon>Arachnida</taxon>
        <taxon>Araneae</taxon>
        <taxon>Araneomorphae</taxon>
        <taxon>Entelegynae</taxon>
        <taxon>Araneoidea</taxon>
        <taxon>Araneidae</taxon>
        <taxon>Caerostris</taxon>
    </lineage>
</organism>
<dbReference type="Proteomes" id="UP001054945">
    <property type="component" value="Unassembled WGS sequence"/>
</dbReference>
<evidence type="ECO:0000313" key="1">
    <source>
        <dbReference type="EMBL" id="GIY11720.1"/>
    </source>
</evidence>